<keyword evidence="4 6" id="KW-1133">Transmembrane helix</keyword>
<dbReference type="AlphaFoldDB" id="A0AB38YGI9"/>
<feature type="transmembrane region" description="Helical" evidence="6">
    <location>
        <begin position="47"/>
        <end position="71"/>
    </location>
</feature>
<protein>
    <submittedName>
        <fullName evidence="8">Na/Pi cotransporter family protein</fullName>
    </submittedName>
</protein>
<evidence type="ECO:0000256" key="6">
    <source>
        <dbReference type="SAM" id="Phobius"/>
    </source>
</evidence>
<keyword evidence="5 6" id="KW-0472">Membrane</keyword>
<dbReference type="SUPFAM" id="SSF109755">
    <property type="entry name" value="PhoU-like"/>
    <property type="match status" value="1"/>
</dbReference>
<dbReference type="PANTHER" id="PTHR10010:SF46">
    <property type="entry name" value="SODIUM-DEPENDENT PHOSPHATE TRANSPORT PROTEIN 2B"/>
    <property type="match status" value="1"/>
</dbReference>
<feature type="domain" description="PhoU" evidence="7">
    <location>
        <begin position="345"/>
        <end position="421"/>
    </location>
</feature>
<evidence type="ECO:0000313" key="8">
    <source>
        <dbReference type="EMBL" id="WLD57960.1"/>
    </source>
</evidence>
<organism evidence="8">
    <name type="scientific">Salinispirillum sp. LH 10-3-1</name>
    <dbReference type="NCBI Taxonomy" id="2952525"/>
    <lineage>
        <taxon>Bacteria</taxon>
        <taxon>Pseudomonadati</taxon>
        <taxon>Pseudomonadota</taxon>
        <taxon>Gammaproteobacteria</taxon>
        <taxon>Oceanospirillales</taxon>
        <taxon>Saccharospirillaceae</taxon>
        <taxon>Salinispirillum</taxon>
    </lineage>
</organism>
<feature type="transmembrane region" description="Helical" evidence="6">
    <location>
        <begin position="243"/>
        <end position="260"/>
    </location>
</feature>
<dbReference type="InterPro" id="IPR026022">
    <property type="entry name" value="PhoU_dom"/>
</dbReference>
<dbReference type="NCBIfam" id="NF037997">
    <property type="entry name" value="Na_Pi_symport"/>
    <property type="match status" value="1"/>
</dbReference>
<dbReference type="Pfam" id="PF01895">
    <property type="entry name" value="PhoU"/>
    <property type="match status" value="1"/>
</dbReference>
<dbReference type="InterPro" id="IPR038078">
    <property type="entry name" value="PhoU-like_sf"/>
</dbReference>
<dbReference type="InterPro" id="IPR003841">
    <property type="entry name" value="Na/Pi_transpt"/>
</dbReference>
<dbReference type="PANTHER" id="PTHR10010">
    <property type="entry name" value="SOLUTE CARRIER FAMILY 34 SODIUM PHOSPHATE , MEMBER 2-RELATED"/>
    <property type="match status" value="1"/>
</dbReference>
<keyword evidence="2" id="KW-1003">Cell membrane</keyword>
<dbReference type="RefSeq" id="WP_304995243.1">
    <property type="nucleotide sequence ID" value="NZ_CP101717.1"/>
</dbReference>
<dbReference type="GO" id="GO:0044341">
    <property type="term" value="P:sodium-dependent phosphate transport"/>
    <property type="evidence" value="ECO:0007669"/>
    <property type="project" value="InterPro"/>
</dbReference>
<feature type="transmembrane region" description="Helical" evidence="6">
    <location>
        <begin position="104"/>
        <end position="121"/>
    </location>
</feature>
<evidence type="ECO:0000256" key="3">
    <source>
        <dbReference type="ARBA" id="ARBA00022692"/>
    </source>
</evidence>
<evidence type="ECO:0000259" key="7">
    <source>
        <dbReference type="Pfam" id="PF01895"/>
    </source>
</evidence>
<proteinExistence type="predicted"/>
<comment type="subcellular location">
    <subcellularLocation>
        <location evidence="1">Cell membrane</location>
        <topology evidence="1">Multi-pass membrane protein</topology>
    </subcellularLocation>
</comment>
<evidence type="ECO:0000256" key="5">
    <source>
        <dbReference type="ARBA" id="ARBA00023136"/>
    </source>
</evidence>
<feature type="transmembrane region" description="Helical" evidence="6">
    <location>
        <begin position="272"/>
        <end position="297"/>
    </location>
</feature>
<dbReference type="Gene3D" id="1.20.58.220">
    <property type="entry name" value="Phosphate transport system protein phou homolog 2, domain 2"/>
    <property type="match status" value="1"/>
</dbReference>
<feature type="transmembrane region" description="Helical" evidence="6">
    <location>
        <begin position="210"/>
        <end position="231"/>
    </location>
</feature>
<evidence type="ECO:0000256" key="1">
    <source>
        <dbReference type="ARBA" id="ARBA00004651"/>
    </source>
</evidence>
<evidence type="ECO:0000256" key="4">
    <source>
        <dbReference type="ARBA" id="ARBA00022989"/>
    </source>
</evidence>
<dbReference type="GO" id="GO:0005436">
    <property type="term" value="F:sodium:phosphate symporter activity"/>
    <property type="evidence" value="ECO:0007669"/>
    <property type="project" value="InterPro"/>
</dbReference>
<sequence>MAVMIQLAGAVALLLWGIRMVQTGFSRLMGSRLERLLRRSTSNRPRAFATGAVAAFSLQSSTAVILMIAGFSSAGMMTLPMALGTVLGAEVGASLAAFLLNLNVQALALPLVLLGFILFRNQQNRSRKHAGRILIGLGILLLSLSLLGQITNELRGSELFQQITQYVESDAFLAITLMAILTWVIHSTLAAVLILAQFAMDGTVSLETGIFLLLGANLGGAMPALVAGWSLKGDGREVVLGNLLFRLIAVLLGMLALLIGGDRLLELLPSGAMGIVTAHIALNLLNGLVLLACLPLLTPLFEWHSQQGQSGTEISDETDQPMYLALDDINNPARAIANARNEALRIADLVYRMLNYSMDAFKDRELVRQISDLDDDIDRLHREALHYVVSIEESENRKELRHERHEIITFMTNLEHIGDIIDTSLMQLARNKLRDNLVFDAEQTRVIEALHEELVDAFRLSQAVFTSDSAELGKDLLRIKRRYRTRILNARREHLDRLRGHHRENLKSTQIFIDVLRDLQRICSHLTAVAYPVLERHKKD</sequence>
<dbReference type="GO" id="GO:0005886">
    <property type="term" value="C:plasma membrane"/>
    <property type="evidence" value="ECO:0007669"/>
    <property type="project" value="UniProtKB-SubCell"/>
</dbReference>
<keyword evidence="3 6" id="KW-0812">Transmembrane</keyword>
<feature type="transmembrane region" description="Helical" evidence="6">
    <location>
        <begin position="171"/>
        <end position="198"/>
    </location>
</feature>
<dbReference type="Pfam" id="PF02690">
    <property type="entry name" value="Na_Pi_cotrans"/>
    <property type="match status" value="1"/>
</dbReference>
<evidence type="ECO:0000256" key="2">
    <source>
        <dbReference type="ARBA" id="ARBA00022475"/>
    </source>
</evidence>
<gene>
    <name evidence="8" type="ORF">NFC81_14780</name>
</gene>
<dbReference type="EMBL" id="CP101717">
    <property type="protein sequence ID" value="WLD57960.1"/>
    <property type="molecule type" value="Genomic_DNA"/>
</dbReference>
<reference evidence="8" key="1">
    <citation type="submission" date="2022-07" db="EMBL/GenBank/DDBJ databases">
        <title>Complete genome sequence of Salinispirillum sp. LH10-3-1 capable of multiple carbohydrate inversion isolated from a soda lake.</title>
        <authorList>
            <person name="Liu J."/>
            <person name="Zhai Y."/>
            <person name="Zhang H."/>
            <person name="Yang H."/>
            <person name="Qu J."/>
            <person name="Li J."/>
        </authorList>
    </citation>
    <scope>NUCLEOTIDE SEQUENCE</scope>
    <source>
        <strain evidence="8">LH 10-3-1</strain>
    </source>
</reference>
<name>A0AB38YGI9_9GAMM</name>
<accession>A0AB38YGI9</accession>